<gene>
    <name evidence="1" type="ORF">Xbed_02944</name>
</gene>
<proteinExistence type="predicted"/>
<dbReference type="Proteomes" id="UP000194204">
    <property type="component" value="Unassembled WGS sequence"/>
</dbReference>
<comment type="caution">
    <text evidence="1">The sequence shown here is derived from an EMBL/GenBank/DDBJ whole genome shotgun (WGS) entry which is preliminary data.</text>
</comment>
<organism evidence="1 2">
    <name type="scientific">Xenorhabdus beddingii</name>
    <dbReference type="NCBI Taxonomy" id="40578"/>
    <lineage>
        <taxon>Bacteria</taxon>
        <taxon>Pseudomonadati</taxon>
        <taxon>Pseudomonadota</taxon>
        <taxon>Gammaproteobacteria</taxon>
        <taxon>Enterobacterales</taxon>
        <taxon>Morganellaceae</taxon>
        <taxon>Xenorhabdus</taxon>
    </lineage>
</organism>
<keyword evidence="2" id="KW-1185">Reference proteome</keyword>
<dbReference type="AlphaFoldDB" id="A0A1Y2SMI0"/>
<protein>
    <submittedName>
        <fullName evidence="1">Uncharacterized protein</fullName>
    </submittedName>
</protein>
<sequence>MRNNNVYTRDTAMSFMTFERNQGRRWVFITPELFFIPTGVILNGYPRLGLLFNHNGLTDLRCLLSRREVFYLYTENNWLNHNMHRVGFINNPQLSAAAESARQFWWEDA</sequence>
<dbReference type="EMBL" id="MUBK01000026">
    <property type="protein sequence ID" value="OTA18827.1"/>
    <property type="molecule type" value="Genomic_DNA"/>
</dbReference>
<reference evidence="1 2" key="1">
    <citation type="submission" date="2017-01" db="EMBL/GenBank/DDBJ databases">
        <title>Deconstructing symbiosis and pathogenesis requirements using a combined genomic-metabolomic approach.</title>
        <authorList>
            <person name="Tobias N.J."/>
            <person name="Wolff H."/>
            <person name="Djahanschiri B."/>
            <person name="Ebersberger I."/>
            <person name="Bode H.B."/>
        </authorList>
    </citation>
    <scope>NUCLEOTIDE SEQUENCE [LARGE SCALE GENOMIC DNA]</scope>
    <source>
        <strain evidence="1 2">DSM 4764</strain>
    </source>
</reference>
<dbReference type="RefSeq" id="WP_339373817.1">
    <property type="nucleotide sequence ID" value="NZ_CAWNHF010000130.1"/>
</dbReference>
<name>A0A1Y2SMI0_9GAMM</name>
<evidence type="ECO:0000313" key="1">
    <source>
        <dbReference type="EMBL" id="OTA18827.1"/>
    </source>
</evidence>
<evidence type="ECO:0000313" key="2">
    <source>
        <dbReference type="Proteomes" id="UP000194204"/>
    </source>
</evidence>
<accession>A0A1Y2SMI0</accession>